<evidence type="ECO:0000256" key="1">
    <source>
        <dbReference type="ARBA" id="ARBA00003143"/>
    </source>
</evidence>
<evidence type="ECO:0000259" key="7">
    <source>
        <dbReference type="SMART" id="SM00198"/>
    </source>
</evidence>
<evidence type="ECO:0000313" key="8">
    <source>
        <dbReference type="EMBL" id="CAA7405054.1"/>
    </source>
</evidence>
<dbReference type="PRINTS" id="PR00838">
    <property type="entry name" value="V5ALLERGEN"/>
</dbReference>
<keyword evidence="5" id="KW-0611">Plant defense</keyword>
<feature type="domain" description="SCP" evidence="7">
    <location>
        <begin position="28"/>
        <end position="160"/>
    </location>
</feature>
<comment type="function">
    <text evidence="1">Probably involved in the defense reaction of plants against pathogens.</text>
</comment>
<evidence type="ECO:0000256" key="5">
    <source>
        <dbReference type="ARBA" id="ARBA00023265"/>
    </source>
</evidence>
<dbReference type="GO" id="GO:0005576">
    <property type="term" value="C:extracellular region"/>
    <property type="evidence" value="ECO:0007669"/>
    <property type="project" value="InterPro"/>
</dbReference>
<dbReference type="GO" id="GO:0098542">
    <property type="term" value="P:defense response to other organism"/>
    <property type="evidence" value="ECO:0007669"/>
    <property type="project" value="UniProtKB-ARBA"/>
</dbReference>
<dbReference type="InterPro" id="IPR014044">
    <property type="entry name" value="CAP_dom"/>
</dbReference>
<proteinExistence type="inferred from homology"/>
<keyword evidence="9" id="KW-1185">Reference proteome</keyword>
<dbReference type="OrthoDB" id="337038at2759"/>
<dbReference type="FunFam" id="3.40.33.10:FF:000006">
    <property type="entry name" value="Putative pathogenesis-related protein 1"/>
    <property type="match status" value="1"/>
</dbReference>
<sequence length="168" mass="19040">MVSWRPSSVALLVVALGFALLHHSSAQNSPANYLRPHNAARAAVGVEPLTWDPTLQEYAQNYAEERAGDCDLVHSQGPYGENIFWGWGKVYNAKDAVQSWVNEEQYYDYDSNSCQEGKVCGHYTQVVWRNTERVGCGRVRCDSGAYFIVCSYDPRGNWEGEWPYRFSS</sequence>
<gene>
    <name evidence="8" type="ORF">SI8410_11015732</name>
</gene>
<organism evidence="8 9">
    <name type="scientific">Spirodela intermedia</name>
    <name type="common">Intermediate duckweed</name>
    <dbReference type="NCBI Taxonomy" id="51605"/>
    <lineage>
        <taxon>Eukaryota</taxon>
        <taxon>Viridiplantae</taxon>
        <taxon>Streptophyta</taxon>
        <taxon>Embryophyta</taxon>
        <taxon>Tracheophyta</taxon>
        <taxon>Spermatophyta</taxon>
        <taxon>Magnoliopsida</taxon>
        <taxon>Liliopsida</taxon>
        <taxon>Araceae</taxon>
        <taxon>Lemnoideae</taxon>
        <taxon>Spirodela</taxon>
    </lineage>
</organism>
<name>A0A7I8L704_SPIIN</name>
<evidence type="ECO:0000256" key="6">
    <source>
        <dbReference type="SAM" id="SignalP"/>
    </source>
</evidence>
<evidence type="ECO:0000313" key="9">
    <source>
        <dbReference type="Proteomes" id="UP000663760"/>
    </source>
</evidence>
<dbReference type="SMART" id="SM00198">
    <property type="entry name" value="SCP"/>
    <property type="match status" value="1"/>
</dbReference>
<dbReference type="InterPro" id="IPR018244">
    <property type="entry name" value="Allrgn_V5/Tpx1_CS"/>
</dbReference>
<evidence type="ECO:0000256" key="2">
    <source>
        <dbReference type="ARBA" id="ARBA00009923"/>
    </source>
</evidence>
<keyword evidence="5" id="KW-0568">Pathogenesis-related protein</keyword>
<feature type="signal peptide" evidence="6">
    <location>
        <begin position="1"/>
        <end position="26"/>
    </location>
</feature>
<evidence type="ECO:0000256" key="4">
    <source>
        <dbReference type="ARBA" id="ARBA00023157"/>
    </source>
</evidence>
<evidence type="ECO:0000256" key="3">
    <source>
        <dbReference type="ARBA" id="ARBA00022729"/>
    </source>
</evidence>
<accession>A0A7I8L704</accession>
<dbReference type="PROSITE" id="PS01010">
    <property type="entry name" value="CRISP_2"/>
    <property type="match status" value="1"/>
</dbReference>
<dbReference type="EMBL" id="LR746274">
    <property type="protein sequence ID" value="CAA7405054.1"/>
    <property type="molecule type" value="Genomic_DNA"/>
</dbReference>
<protein>
    <recommendedName>
        <fullName evidence="7">SCP domain-containing protein</fullName>
    </recommendedName>
</protein>
<dbReference type="Pfam" id="PF00188">
    <property type="entry name" value="CAP"/>
    <property type="match status" value="1"/>
</dbReference>
<keyword evidence="4" id="KW-1015">Disulfide bond</keyword>
<reference evidence="8" key="1">
    <citation type="submission" date="2020-02" db="EMBL/GenBank/DDBJ databases">
        <authorList>
            <person name="Scholz U."/>
            <person name="Mascher M."/>
            <person name="Fiebig A."/>
        </authorList>
    </citation>
    <scope>NUCLEOTIDE SEQUENCE</scope>
</reference>
<dbReference type="SUPFAM" id="SSF55797">
    <property type="entry name" value="PR-1-like"/>
    <property type="match status" value="1"/>
</dbReference>
<dbReference type="AlphaFoldDB" id="A0A7I8L704"/>
<dbReference type="PROSITE" id="PS01009">
    <property type="entry name" value="CRISP_1"/>
    <property type="match status" value="1"/>
</dbReference>
<dbReference type="InterPro" id="IPR001283">
    <property type="entry name" value="CRISP-related"/>
</dbReference>
<dbReference type="CDD" id="cd05381">
    <property type="entry name" value="CAP_PR-1"/>
    <property type="match status" value="1"/>
</dbReference>
<dbReference type="InterPro" id="IPR002413">
    <property type="entry name" value="V5_allergen-like"/>
</dbReference>
<feature type="chain" id="PRO_5029644889" description="SCP domain-containing protein" evidence="6">
    <location>
        <begin position="27"/>
        <end position="168"/>
    </location>
</feature>
<comment type="similarity">
    <text evidence="2">Belongs to the CRISP family.</text>
</comment>
<keyword evidence="3 6" id="KW-0732">Signal</keyword>
<dbReference type="PRINTS" id="PR00837">
    <property type="entry name" value="V5TPXLIKE"/>
</dbReference>
<dbReference type="PANTHER" id="PTHR10334">
    <property type="entry name" value="CYSTEINE-RICH SECRETORY PROTEIN-RELATED"/>
    <property type="match status" value="1"/>
</dbReference>
<dbReference type="InterPro" id="IPR035940">
    <property type="entry name" value="CAP_sf"/>
</dbReference>
<dbReference type="Gene3D" id="3.40.33.10">
    <property type="entry name" value="CAP"/>
    <property type="match status" value="1"/>
</dbReference>
<dbReference type="Proteomes" id="UP000663760">
    <property type="component" value="Chromosome 11"/>
</dbReference>